<reference evidence="2" key="1">
    <citation type="submission" date="2021-02" db="EMBL/GenBank/DDBJ databases">
        <authorList>
            <person name="Dougan E. K."/>
            <person name="Rhodes N."/>
            <person name="Thang M."/>
            <person name="Chan C."/>
        </authorList>
    </citation>
    <scope>NUCLEOTIDE SEQUENCE</scope>
</reference>
<feature type="non-terminal residue" evidence="2">
    <location>
        <position position="186"/>
    </location>
</feature>
<proteinExistence type="predicted"/>
<feature type="transmembrane region" description="Helical" evidence="1">
    <location>
        <begin position="84"/>
        <end position="108"/>
    </location>
</feature>
<feature type="transmembrane region" description="Helical" evidence="1">
    <location>
        <begin position="44"/>
        <end position="64"/>
    </location>
</feature>
<dbReference type="AlphaFoldDB" id="A0A812YN18"/>
<feature type="transmembrane region" description="Helical" evidence="1">
    <location>
        <begin position="120"/>
        <end position="144"/>
    </location>
</feature>
<keyword evidence="1" id="KW-0472">Membrane</keyword>
<comment type="caution">
    <text evidence="2">The sequence shown here is derived from an EMBL/GenBank/DDBJ whole genome shotgun (WGS) entry which is preliminary data.</text>
</comment>
<sequence>YPLQDMVYNTLVYSHILLTFVYLPLILWQFYAKRGTEKHVQRGIWLKFLAVLMIGGGWALQIRHSWFSDARVFEKHPVLFELQFARSFISAFGSSTVISALNVYLVGVKKDARKMSLNSPSYFLVLAATLASLLIISNCIIYITRELMKLPAWSSYHWEMLWEMSVIGSVFPLYDGMNLYALLMWQ</sequence>
<organism evidence="2 3">
    <name type="scientific">Symbiodinium pilosum</name>
    <name type="common">Dinoflagellate</name>
    <dbReference type="NCBI Taxonomy" id="2952"/>
    <lineage>
        <taxon>Eukaryota</taxon>
        <taxon>Sar</taxon>
        <taxon>Alveolata</taxon>
        <taxon>Dinophyceae</taxon>
        <taxon>Suessiales</taxon>
        <taxon>Symbiodiniaceae</taxon>
        <taxon>Symbiodinium</taxon>
    </lineage>
</organism>
<dbReference type="EMBL" id="CAJNIZ010048226">
    <property type="protein sequence ID" value="CAE7784900.1"/>
    <property type="molecule type" value="Genomic_DNA"/>
</dbReference>
<accession>A0A812YN18</accession>
<evidence type="ECO:0000313" key="2">
    <source>
        <dbReference type="EMBL" id="CAE7784900.1"/>
    </source>
</evidence>
<name>A0A812YN18_SYMPI</name>
<protein>
    <submittedName>
        <fullName evidence="2">Uncharacterized protein</fullName>
    </submittedName>
</protein>
<evidence type="ECO:0000313" key="3">
    <source>
        <dbReference type="Proteomes" id="UP000649617"/>
    </source>
</evidence>
<feature type="non-terminal residue" evidence="2">
    <location>
        <position position="1"/>
    </location>
</feature>
<feature type="transmembrane region" description="Helical" evidence="1">
    <location>
        <begin position="12"/>
        <end position="32"/>
    </location>
</feature>
<feature type="transmembrane region" description="Helical" evidence="1">
    <location>
        <begin position="164"/>
        <end position="185"/>
    </location>
</feature>
<keyword evidence="3" id="KW-1185">Reference proteome</keyword>
<dbReference type="OrthoDB" id="443751at2759"/>
<keyword evidence="1" id="KW-0812">Transmembrane</keyword>
<gene>
    <name evidence="2" type="ORF">SPIL2461_LOCUS23386</name>
</gene>
<dbReference type="Proteomes" id="UP000649617">
    <property type="component" value="Unassembled WGS sequence"/>
</dbReference>
<evidence type="ECO:0000256" key="1">
    <source>
        <dbReference type="SAM" id="Phobius"/>
    </source>
</evidence>
<keyword evidence="1" id="KW-1133">Transmembrane helix</keyword>